<proteinExistence type="predicted"/>
<name>A0A0F4YNQ7_RASE3</name>
<accession>A0A0F4YNQ7</accession>
<dbReference type="EMBL" id="LASV01000325">
    <property type="protein sequence ID" value="KKA19720.1"/>
    <property type="molecule type" value="Genomic_DNA"/>
</dbReference>
<dbReference type="Proteomes" id="UP000053958">
    <property type="component" value="Unassembled WGS sequence"/>
</dbReference>
<sequence>MVILSWAWSLETMLATDSDASRKHNVVRFSRRYALRRDTPSTGCTSTASGEPHAGGRPEILGEAKYFVHGWAERSEVQESGSNVNYSIPDAHYDYSGFSLTDAVWARLAARRGGQCTCPAQVAMFLAGTRAANHRRPGTRGYPPQRSPMSFVSNAGAAKLRPAQSSPLFNLKPCRCPVSIRRINDAEHAGSIANALSSARSTDSWTCLQQLV</sequence>
<protein>
    <submittedName>
        <fullName evidence="1">Uncharacterized protein</fullName>
    </submittedName>
</protein>
<dbReference type="AlphaFoldDB" id="A0A0F4YNQ7"/>
<dbReference type="GeneID" id="25318596"/>
<keyword evidence="2" id="KW-1185">Reference proteome</keyword>
<organism evidence="1 2">
    <name type="scientific">Rasamsonia emersonii (strain ATCC 16479 / CBS 393.64 / IMI 116815)</name>
    <dbReference type="NCBI Taxonomy" id="1408163"/>
    <lineage>
        <taxon>Eukaryota</taxon>
        <taxon>Fungi</taxon>
        <taxon>Dikarya</taxon>
        <taxon>Ascomycota</taxon>
        <taxon>Pezizomycotina</taxon>
        <taxon>Eurotiomycetes</taxon>
        <taxon>Eurotiomycetidae</taxon>
        <taxon>Eurotiales</taxon>
        <taxon>Trichocomaceae</taxon>
        <taxon>Rasamsonia</taxon>
    </lineage>
</organism>
<gene>
    <name evidence="1" type="ORF">T310_6291</name>
</gene>
<evidence type="ECO:0000313" key="2">
    <source>
        <dbReference type="Proteomes" id="UP000053958"/>
    </source>
</evidence>
<reference evidence="1 2" key="1">
    <citation type="submission" date="2015-04" db="EMBL/GenBank/DDBJ databases">
        <authorList>
            <person name="Heijne W.H."/>
            <person name="Fedorova N.D."/>
            <person name="Nierman W.C."/>
            <person name="Vollebregt A.W."/>
            <person name="Zhao Z."/>
            <person name="Wu L."/>
            <person name="Kumar M."/>
            <person name="Stam H."/>
            <person name="van den Berg M.A."/>
            <person name="Pel H.J."/>
        </authorList>
    </citation>
    <scope>NUCLEOTIDE SEQUENCE [LARGE SCALE GENOMIC DNA]</scope>
    <source>
        <strain evidence="1 2">CBS 393.64</strain>
    </source>
</reference>
<evidence type="ECO:0000313" key="1">
    <source>
        <dbReference type="EMBL" id="KKA19720.1"/>
    </source>
</evidence>
<comment type="caution">
    <text evidence="1">The sequence shown here is derived from an EMBL/GenBank/DDBJ whole genome shotgun (WGS) entry which is preliminary data.</text>
</comment>
<dbReference type="RefSeq" id="XP_013326332.1">
    <property type="nucleotide sequence ID" value="XM_013470878.1"/>
</dbReference>